<name>A0A3M8AL19_9MICO</name>
<dbReference type="OrthoDB" id="9797178at2"/>
<accession>A0A3M8AL19</accession>
<dbReference type="InterPro" id="IPR016181">
    <property type="entry name" value="Acyl_CoA_acyltransferase"/>
</dbReference>
<dbReference type="AlphaFoldDB" id="A0A3M8AL19"/>
<dbReference type="InterPro" id="IPR050276">
    <property type="entry name" value="MshD_Acetyltransferase"/>
</dbReference>
<proteinExistence type="predicted"/>
<gene>
    <name evidence="2" type="ORF">EDM22_04620</name>
</gene>
<feature type="domain" description="N-acetyltransferase" evidence="1">
    <location>
        <begin position="22"/>
        <end position="183"/>
    </location>
</feature>
<keyword evidence="2" id="KW-0808">Transferase</keyword>
<reference evidence="2 3" key="1">
    <citation type="submission" date="2018-10" db="EMBL/GenBank/DDBJ databases">
        <title>Isolation, diversity and antibacterial activity of antinobacteria from the wheat rhizosphere soil.</title>
        <authorList>
            <person name="Sun T."/>
        </authorList>
    </citation>
    <scope>NUCLEOTIDE SEQUENCE [LARGE SCALE GENOMIC DNA]</scope>
    <source>
        <strain evidence="2 3">SJ-23</strain>
    </source>
</reference>
<dbReference type="PANTHER" id="PTHR43617:SF2">
    <property type="entry name" value="UPF0039 PROTEIN SLL0451"/>
    <property type="match status" value="1"/>
</dbReference>
<evidence type="ECO:0000259" key="1">
    <source>
        <dbReference type="PROSITE" id="PS51186"/>
    </source>
</evidence>
<evidence type="ECO:0000313" key="3">
    <source>
        <dbReference type="Proteomes" id="UP000275048"/>
    </source>
</evidence>
<dbReference type="SUPFAM" id="SSF55729">
    <property type="entry name" value="Acyl-CoA N-acyltransferases (Nat)"/>
    <property type="match status" value="1"/>
</dbReference>
<organism evidence="2 3">
    <name type="scientific">Agromyces tardus</name>
    <dbReference type="NCBI Taxonomy" id="2583849"/>
    <lineage>
        <taxon>Bacteria</taxon>
        <taxon>Bacillati</taxon>
        <taxon>Actinomycetota</taxon>
        <taxon>Actinomycetes</taxon>
        <taxon>Micrococcales</taxon>
        <taxon>Microbacteriaceae</taxon>
        <taxon>Agromyces</taxon>
    </lineage>
</organism>
<sequence length="200" mass="21323">MPRRADRAAVRRDTGWVHVDPATIRPERPSDAVAVRALHLAAFGEHGHVVNAIVDDLRPTIPERGGSAFVAEAGGEVVGHVLVSSSLLDTAERLIDAPVLSPLAVAPARQGAGLGGALVRRALEAAEAAGAPFVVLEGDPGYYARLGFRPAGEVGFRRPSLRIPEAAFQVFLLPAYEPWMTGTLVYAWPFWAHDAVGLRE</sequence>
<dbReference type="GO" id="GO:0016747">
    <property type="term" value="F:acyltransferase activity, transferring groups other than amino-acyl groups"/>
    <property type="evidence" value="ECO:0007669"/>
    <property type="project" value="InterPro"/>
</dbReference>
<dbReference type="InterPro" id="IPR000182">
    <property type="entry name" value="GNAT_dom"/>
</dbReference>
<dbReference type="Proteomes" id="UP000275048">
    <property type="component" value="Unassembled WGS sequence"/>
</dbReference>
<dbReference type="CDD" id="cd04301">
    <property type="entry name" value="NAT_SF"/>
    <property type="match status" value="1"/>
</dbReference>
<dbReference type="PROSITE" id="PS51186">
    <property type="entry name" value="GNAT"/>
    <property type="match status" value="1"/>
</dbReference>
<keyword evidence="3" id="KW-1185">Reference proteome</keyword>
<dbReference type="EMBL" id="RHHB01000004">
    <property type="protein sequence ID" value="RNB51317.1"/>
    <property type="molecule type" value="Genomic_DNA"/>
</dbReference>
<dbReference type="Gene3D" id="3.40.630.30">
    <property type="match status" value="1"/>
</dbReference>
<comment type="caution">
    <text evidence="2">The sequence shown here is derived from an EMBL/GenBank/DDBJ whole genome shotgun (WGS) entry which is preliminary data.</text>
</comment>
<protein>
    <submittedName>
        <fullName evidence="2">N-acetyltransferase</fullName>
    </submittedName>
</protein>
<evidence type="ECO:0000313" key="2">
    <source>
        <dbReference type="EMBL" id="RNB51317.1"/>
    </source>
</evidence>
<dbReference type="Pfam" id="PF13527">
    <property type="entry name" value="Acetyltransf_9"/>
    <property type="match status" value="1"/>
</dbReference>
<dbReference type="PANTHER" id="PTHR43617">
    <property type="entry name" value="L-AMINO ACID N-ACETYLTRANSFERASE"/>
    <property type="match status" value="1"/>
</dbReference>